<name>D2U4P5_9GAMM</name>
<dbReference type="EMBL" id="FN545281">
    <property type="protein sequence ID" value="CBA76620.1"/>
    <property type="molecule type" value="Genomic_DNA"/>
</dbReference>
<protein>
    <submittedName>
        <fullName evidence="1">Uncharacterized protein</fullName>
    </submittedName>
</protein>
<dbReference type="AlphaFoldDB" id="D2U4P5"/>
<sequence length="43" mass="4944">MHITMHADHPITSMLLGDLFHGNTQRLIALCNTRNLRISNETR</sequence>
<gene>
    <name evidence="1" type="ORF">ARN_36710</name>
</gene>
<proteinExistence type="predicted"/>
<accession>D2U4P5</accession>
<reference evidence="1" key="1">
    <citation type="journal article" date="2010" name="Insect Mol. Biol.">
        <title>The draft genome sequence of Arsenophonus nasoniae, son-killer bacterium of Nasonia vitripennis, reveals genes associated with virulence and symbiosis.</title>
        <authorList>
            <person name="Wilkes T."/>
            <person name="Darby A.C."/>
            <person name="Choi J."/>
            <person name="Colborne J.K."/>
            <person name="Werren J.H."/>
            <person name="Hurst G.D.D."/>
        </authorList>
    </citation>
    <scope>NUCLEOTIDE SEQUENCE</scope>
</reference>
<organism evidence="1">
    <name type="scientific">Arsenophonus nasoniae</name>
    <name type="common">son-killer infecting Nasonia vitripennis</name>
    <dbReference type="NCBI Taxonomy" id="638"/>
    <lineage>
        <taxon>Bacteria</taxon>
        <taxon>Pseudomonadati</taxon>
        <taxon>Pseudomonadota</taxon>
        <taxon>Gammaproteobacteria</taxon>
        <taxon>Enterobacterales</taxon>
        <taxon>Morganellaceae</taxon>
        <taxon>Arsenophonus</taxon>
    </lineage>
</organism>
<evidence type="ECO:0000313" key="1">
    <source>
        <dbReference type="EMBL" id="CBA76620.1"/>
    </source>
</evidence>